<proteinExistence type="predicted"/>
<dbReference type="AlphaFoldDB" id="A0A5K7Z1A0"/>
<dbReference type="RefSeq" id="WP_155302945.1">
    <property type="nucleotide sequence ID" value="NZ_AP021875.1"/>
</dbReference>
<name>A0A5K7Z1A0_9BACT</name>
<evidence type="ECO:0000313" key="2">
    <source>
        <dbReference type="Proteomes" id="UP000427769"/>
    </source>
</evidence>
<dbReference type="KEGG" id="dwd:DSCW_12900"/>
<dbReference type="Proteomes" id="UP000427769">
    <property type="component" value="Chromosome"/>
</dbReference>
<evidence type="ECO:0000313" key="1">
    <source>
        <dbReference type="EMBL" id="BBO73873.1"/>
    </source>
</evidence>
<sequence length="119" mass="13322">MSIKSTAEKGVEAAFKTLGPLVQDATYKRIASESRDGPDLVYLYATTPIKAVVTSAGGREDKEAYGMTYHNHRKILVPRKDLTVMIRPRDLIIIGGTEYRIIDVRTDPTESMYIVYAKL</sequence>
<organism evidence="1 2">
    <name type="scientific">Desulfosarcina widdelii</name>
    <dbReference type="NCBI Taxonomy" id="947919"/>
    <lineage>
        <taxon>Bacteria</taxon>
        <taxon>Pseudomonadati</taxon>
        <taxon>Thermodesulfobacteriota</taxon>
        <taxon>Desulfobacteria</taxon>
        <taxon>Desulfobacterales</taxon>
        <taxon>Desulfosarcinaceae</taxon>
        <taxon>Desulfosarcina</taxon>
    </lineage>
</organism>
<reference evidence="1 2" key="1">
    <citation type="submission" date="2019-11" db="EMBL/GenBank/DDBJ databases">
        <title>Comparative genomics of hydrocarbon-degrading Desulfosarcina strains.</title>
        <authorList>
            <person name="Watanabe M."/>
            <person name="Kojima H."/>
            <person name="Fukui M."/>
        </authorList>
    </citation>
    <scope>NUCLEOTIDE SEQUENCE [LARGE SCALE GENOMIC DNA]</scope>
    <source>
        <strain evidence="1 2">PP31</strain>
    </source>
</reference>
<gene>
    <name evidence="1" type="ORF">DSCW_12900</name>
</gene>
<evidence type="ECO:0008006" key="3">
    <source>
        <dbReference type="Google" id="ProtNLM"/>
    </source>
</evidence>
<keyword evidence="2" id="KW-1185">Reference proteome</keyword>
<dbReference type="EMBL" id="AP021875">
    <property type="protein sequence ID" value="BBO73873.1"/>
    <property type="molecule type" value="Genomic_DNA"/>
</dbReference>
<accession>A0A5K7Z1A0</accession>
<protein>
    <recommendedName>
        <fullName evidence="3">Phage protein</fullName>
    </recommendedName>
</protein>